<dbReference type="PROSITE" id="PS51274">
    <property type="entry name" value="GATASE_COBBQ"/>
    <property type="match status" value="1"/>
</dbReference>
<name>A0A0D8HLW5_9ACTN</name>
<dbReference type="SUPFAM" id="SSF52317">
    <property type="entry name" value="Class I glutamine amidotransferase-like"/>
    <property type="match status" value="1"/>
</dbReference>
<dbReference type="InterPro" id="IPR002586">
    <property type="entry name" value="CobQ/CobB/MinD/ParA_Nub-bd_dom"/>
</dbReference>
<comment type="pathway">
    <text evidence="1 4">Cofactor biosynthesis; adenosylcobalamin biosynthesis.</text>
</comment>
<keyword evidence="2 4" id="KW-0169">Cobalamin biosynthesis</keyword>
<sequence length="538" mass="57157">MVLGMSNKGLLVTGTGSNAGKSFVVTAIIRALANDGVSVAPFKGQNMALNSYVTLDGKEIGRAQASQAAAARIEATAEMNPVLLKPTSAMASSVIVMGRESETLSASAFQSRKMELTGIVDGAFKALTRSYDVVICEGAGSPAEINLASNDLVNLGFADRVGISSILVGDIDRGGVFASLFGTKTILAPELSSRIRAFVINKFRGDPSLLEPGLTELLRLTSTPTIGVIPYLPDMGVDAEDSLGLLELFSPRSRSINGNFQGGVPCGDENGKRVDSRLVVGILNLAYLSNFNDFEPLAKSPLVDLRLVSDPRALRGIDLLIIPGSKSTVSDLMALRAAGFEAAIEGFVANGGGLFGICGGYQMLMSLINDGVESEYMGYKGLDLISGTVNFQGEKTLARRNGKLAIAKSTEVYVEGYQIHHGIVDRSPGNPLFYLKAPDSTQKAQISDAGGPSQSSLDESDYLEEGYCQGAIGGTTLHGLFENDQARNGILDYFAQRVNKHYRDDFSYGLIREAYFESAASLIQENLSMSAIYSMIGI</sequence>
<dbReference type="GO" id="GO:0003824">
    <property type="term" value="F:catalytic activity"/>
    <property type="evidence" value="ECO:0007669"/>
    <property type="project" value="InterPro"/>
</dbReference>
<dbReference type="UniPathway" id="UPA00148"/>
<evidence type="ECO:0000259" key="6">
    <source>
        <dbReference type="Pfam" id="PF07685"/>
    </source>
</evidence>
<evidence type="ECO:0000313" key="8">
    <source>
        <dbReference type="Proteomes" id="UP000032360"/>
    </source>
</evidence>
<evidence type="ECO:0000256" key="2">
    <source>
        <dbReference type="ARBA" id="ARBA00022573"/>
    </source>
</evidence>
<dbReference type="InterPro" id="IPR033949">
    <property type="entry name" value="CobQ_GATase1"/>
</dbReference>
<dbReference type="Pfam" id="PF07685">
    <property type="entry name" value="GATase_3"/>
    <property type="match status" value="1"/>
</dbReference>
<feature type="domain" description="CobQ/CobB/MinD/ParA nucleotide binding" evidence="5">
    <location>
        <begin position="11"/>
        <end position="234"/>
    </location>
</feature>
<evidence type="ECO:0000256" key="3">
    <source>
        <dbReference type="ARBA" id="ARBA00022962"/>
    </source>
</evidence>
<dbReference type="Gene3D" id="3.40.50.300">
    <property type="entry name" value="P-loop containing nucleotide triphosphate hydrolases"/>
    <property type="match status" value="1"/>
</dbReference>
<gene>
    <name evidence="7" type="primary">cobQ2</name>
    <name evidence="4" type="synonym">cobQ</name>
    <name evidence="7" type="ORF">AXFE_09970</name>
</gene>
<comment type="similarity">
    <text evidence="4">Belongs to the CobB/CobQ family. CobQ subfamily.</text>
</comment>
<dbReference type="EMBL" id="JXYS01000025">
    <property type="protein sequence ID" value="KJF18096.1"/>
    <property type="molecule type" value="Genomic_DNA"/>
</dbReference>
<organism evidence="7 8">
    <name type="scientific">Acidithrix ferrooxidans</name>
    <dbReference type="NCBI Taxonomy" id="1280514"/>
    <lineage>
        <taxon>Bacteria</taxon>
        <taxon>Bacillati</taxon>
        <taxon>Actinomycetota</taxon>
        <taxon>Acidimicrobiia</taxon>
        <taxon>Acidimicrobiales</taxon>
        <taxon>Acidimicrobiaceae</taxon>
        <taxon>Acidithrix</taxon>
    </lineage>
</organism>
<dbReference type="STRING" id="1280514.AXFE_09970"/>
<comment type="function">
    <text evidence="4">Catalyzes amidations at positions B, D, E, and G on adenosylcobyrinic A,C-diamide. NH(2) groups are provided by glutamine, and one molecule of ATP is hydrogenolyzed for each amidation.</text>
</comment>
<evidence type="ECO:0000259" key="5">
    <source>
        <dbReference type="Pfam" id="PF01656"/>
    </source>
</evidence>
<feature type="active site" description="Nucleophile" evidence="4">
    <location>
        <position position="358"/>
    </location>
</feature>
<dbReference type="Gene3D" id="3.40.50.880">
    <property type="match status" value="1"/>
</dbReference>
<evidence type="ECO:0000256" key="4">
    <source>
        <dbReference type="HAMAP-Rule" id="MF_00028"/>
    </source>
</evidence>
<dbReference type="NCBIfam" id="NF001989">
    <property type="entry name" value="PRK00784.1"/>
    <property type="match status" value="1"/>
</dbReference>
<dbReference type="InterPro" id="IPR011698">
    <property type="entry name" value="GATase_3"/>
</dbReference>
<feature type="domain" description="CobB/CobQ-like glutamine amidotransferase" evidence="6">
    <location>
        <begin position="280"/>
        <end position="485"/>
    </location>
</feature>
<comment type="caution">
    <text evidence="7">The sequence shown here is derived from an EMBL/GenBank/DDBJ whole genome shotgun (WGS) entry which is preliminary data.</text>
</comment>
<dbReference type="CDD" id="cd01750">
    <property type="entry name" value="GATase1_CobQ"/>
    <property type="match status" value="1"/>
</dbReference>
<dbReference type="PANTHER" id="PTHR21343">
    <property type="entry name" value="DETHIOBIOTIN SYNTHETASE"/>
    <property type="match status" value="1"/>
</dbReference>
<dbReference type="HAMAP" id="MF_00028">
    <property type="entry name" value="CobQ"/>
    <property type="match status" value="1"/>
</dbReference>
<dbReference type="PATRIC" id="fig|1280514.3.peg.1314"/>
<dbReference type="PANTHER" id="PTHR21343:SF1">
    <property type="entry name" value="COBYRIC ACID SYNTHASE"/>
    <property type="match status" value="1"/>
</dbReference>
<proteinExistence type="inferred from homology"/>
<feature type="active site" evidence="4">
    <location>
        <position position="478"/>
    </location>
</feature>
<keyword evidence="8" id="KW-1185">Reference proteome</keyword>
<protein>
    <recommendedName>
        <fullName evidence="4">Cobyric acid synthase</fullName>
    </recommendedName>
</protein>
<evidence type="ECO:0000313" key="7">
    <source>
        <dbReference type="EMBL" id="KJF18096.1"/>
    </source>
</evidence>
<dbReference type="InterPro" id="IPR027417">
    <property type="entry name" value="P-loop_NTPase"/>
</dbReference>
<reference evidence="7 8" key="1">
    <citation type="submission" date="2015-01" db="EMBL/GenBank/DDBJ databases">
        <title>Draft genome of the acidophilic iron oxidizer Acidithrix ferrooxidans strain Py-F3.</title>
        <authorList>
            <person name="Poehlein A."/>
            <person name="Eisen S."/>
            <person name="Schloemann M."/>
            <person name="Johnson B.D."/>
            <person name="Daniel R."/>
            <person name="Muehling M."/>
        </authorList>
    </citation>
    <scope>NUCLEOTIDE SEQUENCE [LARGE SCALE GENOMIC DNA]</scope>
    <source>
        <strain evidence="7 8">Py-F3</strain>
    </source>
</reference>
<dbReference type="GO" id="GO:0015420">
    <property type="term" value="F:ABC-type vitamin B12 transporter activity"/>
    <property type="evidence" value="ECO:0007669"/>
    <property type="project" value="UniProtKB-UniRule"/>
</dbReference>
<dbReference type="InterPro" id="IPR004459">
    <property type="entry name" value="CobQ_synth"/>
</dbReference>
<evidence type="ECO:0000256" key="1">
    <source>
        <dbReference type="ARBA" id="ARBA00004953"/>
    </source>
</evidence>
<accession>A0A0D8HLW5</accession>
<keyword evidence="3 4" id="KW-0315">Glutamine amidotransferase</keyword>
<dbReference type="AlphaFoldDB" id="A0A0D8HLW5"/>
<dbReference type="GO" id="GO:0009236">
    <property type="term" value="P:cobalamin biosynthetic process"/>
    <property type="evidence" value="ECO:0007669"/>
    <property type="project" value="UniProtKB-UniRule"/>
</dbReference>
<dbReference type="Pfam" id="PF01656">
    <property type="entry name" value="CbiA"/>
    <property type="match status" value="1"/>
</dbReference>
<dbReference type="InterPro" id="IPR029062">
    <property type="entry name" value="Class_I_gatase-like"/>
</dbReference>
<dbReference type="Proteomes" id="UP000032360">
    <property type="component" value="Unassembled WGS sequence"/>
</dbReference>
<dbReference type="SUPFAM" id="SSF52540">
    <property type="entry name" value="P-loop containing nucleoside triphosphate hydrolases"/>
    <property type="match status" value="1"/>
</dbReference>